<evidence type="ECO:0000256" key="1">
    <source>
        <dbReference type="SAM" id="SignalP"/>
    </source>
</evidence>
<gene>
    <name evidence="2" type="ORF">DFQ15_13217</name>
</gene>
<dbReference type="EMBL" id="QJTC01000032">
    <property type="protein sequence ID" value="PYE73780.1"/>
    <property type="molecule type" value="Genomic_DNA"/>
</dbReference>
<dbReference type="RefSeq" id="WP_110466879.1">
    <property type="nucleotide sequence ID" value="NZ_JAMOFZ010000031.1"/>
</dbReference>
<dbReference type="AlphaFoldDB" id="A0A318SDC0"/>
<evidence type="ECO:0000313" key="2">
    <source>
        <dbReference type="EMBL" id="PYE73780.1"/>
    </source>
</evidence>
<proteinExistence type="predicted"/>
<keyword evidence="1" id="KW-0732">Signal</keyword>
<keyword evidence="3" id="KW-1185">Reference proteome</keyword>
<evidence type="ECO:0000313" key="3">
    <source>
        <dbReference type="Proteomes" id="UP000247540"/>
    </source>
</evidence>
<name>A0A318SDC0_9BURK</name>
<dbReference type="PANTHER" id="PTHR35560">
    <property type="entry name" value="BLL0132 PROTEIN"/>
    <property type="match status" value="1"/>
</dbReference>
<dbReference type="SUPFAM" id="SSF53474">
    <property type="entry name" value="alpha/beta-Hydrolases"/>
    <property type="match status" value="1"/>
</dbReference>
<reference evidence="2 3" key="1">
    <citation type="submission" date="2018-06" db="EMBL/GenBank/DDBJ databases">
        <title>Genomic Encyclopedia of Type Strains, Phase III (KMG-III): the genomes of soil and plant-associated and newly described type strains.</title>
        <authorList>
            <person name="Whitman W."/>
        </authorList>
    </citation>
    <scope>NUCLEOTIDE SEQUENCE [LARGE SCALE GENOMIC DNA]</scope>
    <source>
        <strain evidence="2 3">CECT 7646</strain>
    </source>
</reference>
<dbReference type="Gene3D" id="3.40.50.1820">
    <property type="entry name" value="alpha/beta hydrolase"/>
    <property type="match status" value="1"/>
</dbReference>
<feature type="signal peptide" evidence="1">
    <location>
        <begin position="1"/>
        <end position="21"/>
    </location>
</feature>
<dbReference type="InterPro" id="IPR029058">
    <property type="entry name" value="AB_hydrolase_fold"/>
</dbReference>
<feature type="chain" id="PRO_5016453756" evidence="1">
    <location>
        <begin position="22"/>
        <end position="339"/>
    </location>
</feature>
<dbReference type="PANTHER" id="PTHR35560:SF3">
    <property type="entry name" value="PEPTIDASE S9 PROLYL OLIGOPEPTIDASE CATALYTIC DOMAIN-CONTAINING PROTEIN"/>
    <property type="match status" value="1"/>
</dbReference>
<accession>A0A318SDC0</accession>
<organism evidence="2 3">
    <name type="scientific">Xylophilus ampelinus</name>
    <dbReference type="NCBI Taxonomy" id="54067"/>
    <lineage>
        <taxon>Bacteria</taxon>
        <taxon>Pseudomonadati</taxon>
        <taxon>Pseudomonadota</taxon>
        <taxon>Betaproteobacteria</taxon>
        <taxon>Burkholderiales</taxon>
        <taxon>Xylophilus</taxon>
    </lineage>
</organism>
<comment type="caution">
    <text evidence="2">The sequence shown here is derived from an EMBL/GenBank/DDBJ whole genome shotgun (WGS) entry which is preliminary data.</text>
</comment>
<sequence>MRVAAALVGLCCALLPWCADAAGCDTAASDACYFGFEPPAAQGRLHYYASIPPGTAAAAEPTRALIALHGHPRDAGKTFDAALRAVRQGGRAGDTLVVAPLFQVDDARAARCSTPGMPRAQPGDLLWTCASWLEGAPSVNGAGLGSFAALDALVAELLRQWPGLRVVTVAGFSAGAQMVQHAIGFAAPAPAGVALRYVVADPGTWLYFDAFRPAPVDPAACPEVNRWKYGLDALPAHLPRTASQTRAAYAAAEIHYLEGALDSGDGKGTAYRALDKSCAADAQGPFRLQRGQAYVAHERTLRGAALEPRALVVVPRCAHDVACVFPAPEARAALLGVPR</sequence>
<dbReference type="OrthoDB" id="1094867at2"/>
<dbReference type="Proteomes" id="UP000247540">
    <property type="component" value="Unassembled WGS sequence"/>
</dbReference>
<protein>
    <submittedName>
        <fullName evidence="2">Uncharacterized protein</fullName>
    </submittedName>
</protein>